<dbReference type="SUPFAM" id="SSF69322">
    <property type="entry name" value="Tricorn protease domain 2"/>
    <property type="match status" value="1"/>
</dbReference>
<dbReference type="Pfam" id="PF00400">
    <property type="entry name" value="WD40"/>
    <property type="match status" value="1"/>
</dbReference>
<dbReference type="AlphaFoldDB" id="A0A1S1UAL1"/>
<dbReference type="GO" id="GO:0000027">
    <property type="term" value="P:ribosomal large subunit assembly"/>
    <property type="evidence" value="ECO:0007669"/>
    <property type="project" value="TreeGrafter"/>
</dbReference>
<comment type="caution">
    <text evidence="3">The sequence shown here is derived from an EMBL/GenBank/DDBJ whole genome shotgun (WGS) entry which is preliminary data.</text>
</comment>
<dbReference type="InterPro" id="IPR015943">
    <property type="entry name" value="WD40/YVTN_repeat-like_dom_sf"/>
</dbReference>
<keyword evidence="2" id="KW-0677">Repeat</keyword>
<evidence type="ECO:0000256" key="1">
    <source>
        <dbReference type="ARBA" id="ARBA00022574"/>
    </source>
</evidence>
<dbReference type="EMBL" id="LFKP01000005">
    <property type="protein sequence ID" value="OHV97148.1"/>
    <property type="molecule type" value="Genomic_DNA"/>
</dbReference>
<evidence type="ECO:0000313" key="3">
    <source>
        <dbReference type="EMBL" id="OHV97148.1"/>
    </source>
</evidence>
<dbReference type="PANTHER" id="PTHR19848">
    <property type="entry name" value="WD40 REPEAT PROTEIN"/>
    <property type="match status" value="1"/>
</dbReference>
<accession>A0A1S1UAL1</accession>
<dbReference type="InterPro" id="IPR001680">
    <property type="entry name" value="WD40_rpt"/>
</dbReference>
<dbReference type="Gene3D" id="2.130.10.10">
    <property type="entry name" value="YVTN repeat-like/Quinoprotein amine dehydrogenase"/>
    <property type="match status" value="1"/>
</dbReference>
<gene>
    <name evidence="3" type="ORF">AKG95_07665</name>
</gene>
<name>A0A1S1UAL1_9BURK</name>
<dbReference type="RefSeq" id="WP_071076287.1">
    <property type="nucleotide sequence ID" value="NZ_LFKP01000005.1"/>
</dbReference>
<organism evidence="3 4">
    <name type="scientific">Janthinobacterium lividum</name>
    <dbReference type="NCBI Taxonomy" id="29581"/>
    <lineage>
        <taxon>Bacteria</taxon>
        <taxon>Pseudomonadati</taxon>
        <taxon>Pseudomonadota</taxon>
        <taxon>Betaproteobacteria</taxon>
        <taxon>Burkholderiales</taxon>
        <taxon>Oxalobacteraceae</taxon>
        <taxon>Janthinobacterium</taxon>
    </lineage>
</organism>
<reference evidence="3 4" key="1">
    <citation type="submission" date="2015-06" db="EMBL/GenBank/DDBJ databases">
        <title>Draft genome sequencing of a biphenyl-degrading bacterium, Janthinobacterium lividum MEG1.</title>
        <authorList>
            <person name="Shimodaira J."/>
            <person name="Hatta T."/>
        </authorList>
    </citation>
    <scope>NUCLEOTIDE SEQUENCE [LARGE SCALE GENOMIC DNA]</scope>
    <source>
        <strain evidence="3 4">MEG1</strain>
    </source>
</reference>
<proteinExistence type="predicted"/>
<evidence type="ECO:0000256" key="2">
    <source>
        <dbReference type="ARBA" id="ARBA00022737"/>
    </source>
</evidence>
<evidence type="ECO:0000313" key="4">
    <source>
        <dbReference type="Proteomes" id="UP000179840"/>
    </source>
</evidence>
<protein>
    <recommendedName>
        <fullName evidence="5">Translocation protein TolB</fullName>
    </recommendedName>
</protein>
<sequence>MTARSKPLKLGCSYGVRFSPDGTRLAVLGRDLVLWDVAARTKLWRGKFIAHMSGMAFSPDGSRLAIKSTTGQLAVVDAQAGQLLLNLQNKKDGEGCGPAWSPCGQYLADGGWDGRLRMRDAQTGETLFTQEHPGEMLRGVCAIDGGRRLLLQHGVKSVDEGQIQPLDYCSVWDWPLQAGGGAVVLSLPGMMSCAPSPDGASLAVLHHAGGAQYLSVYALDDGSCLAKVPVEAGGGTGNALRWLPDGSALGRIGKGKLLFYGWPGLGVLAQHAFTYPCALDFLPASPLAAIGSWEAGMLMDLNLHKETA</sequence>
<keyword evidence="1" id="KW-0853">WD repeat</keyword>
<evidence type="ECO:0008006" key="5">
    <source>
        <dbReference type="Google" id="ProtNLM"/>
    </source>
</evidence>
<dbReference type="PANTHER" id="PTHR19848:SF0">
    <property type="entry name" value="NOTCHLESS PROTEIN HOMOLOG 1"/>
    <property type="match status" value="1"/>
</dbReference>
<dbReference type="Proteomes" id="UP000179840">
    <property type="component" value="Unassembled WGS sequence"/>
</dbReference>